<dbReference type="RefSeq" id="WP_377090352.1">
    <property type="nucleotide sequence ID" value="NZ_JBHSJL010000014.1"/>
</dbReference>
<dbReference type="PANTHER" id="PTHR35889">
    <property type="entry name" value="CYCLOINULO-OLIGOSACCHARIDE FRUCTANOTRANSFERASE-RELATED"/>
    <property type="match status" value="1"/>
</dbReference>
<keyword evidence="1" id="KW-0812">Transmembrane</keyword>
<proteinExistence type="predicted"/>
<feature type="transmembrane region" description="Helical" evidence="1">
    <location>
        <begin position="138"/>
        <end position="159"/>
    </location>
</feature>
<organism evidence="3 4">
    <name type="scientific">Rubritalea tangerina</name>
    <dbReference type="NCBI Taxonomy" id="430798"/>
    <lineage>
        <taxon>Bacteria</taxon>
        <taxon>Pseudomonadati</taxon>
        <taxon>Verrucomicrobiota</taxon>
        <taxon>Verrucomicrobiia</taxon>
        <taxon>Verrucomicrobiales</taxon>
        <taxon>Rubritaleaceae</taxon>
        <taxon>Rubritalea</taxon>
    </lineage>
</organism>
<comment type="caution">
    <text evidence="3">The sequence shown here is derived from an EMBL/GenBank/DDBJ whole genome shotgun (WGS) entry which is preliminary data.</text>
</comment>
<reference evidence="4" key="1">
    <citation type="journal article" date="2019" name="Int. J. Syst. Evol. Microbiol.">
        <title>The Global Catalogue of Microorganisms (GCM) 10K type strain sequencing project: providing services to taxonomists for standard genome sequencing and annotation.</title>
        <authorList>
            <consortium name="The Broad Institute Genomics Platform"/>
            <consortium name="The Broad Institute Genome Sequencing Center for Infectious Disease"/>
            <person name="Wu L."/>
            <person name="Ma J."/>
        </authorList>
    </citation>
    <scope>NUCLEOTIDE SEQUENCE [LARGE SCALE GENOMIC DNA]</scope>
    <source>
        <strain evidence="4">CCUG 57942</strain>
    </source>
</reference>
<feature type="transmembrane region" description="Helical" evidence="1">
    <location>
        <begin position="48"/>
        <end position="70"/>
    </location>
</feature>
<protein>
    <submittedName>
        <fullName evidence="3">C-type cytochrome domain-containing protein</fullName>
    </submittedName>
</protein>
<dbReference type="Proteomes" id="UP001597389">
    <property type="component" value="Unassembled WGS sequence"/>
</dbReference>
<evidence type="ECO:0000313" key="3">
    <source>
        <dbReference type="EMBL" id="MFD2158191.1"/>
    </source>
</evidence>
<gene>
    <name evidence="3" type="ORF">ACFSW8_04715</name>
</gene>
<feature type="transmembrane region" description="Helical" evidence="1">
    <location>
        <begin position="113"/>
        <end position="131"/>
    </location>
</feature>
<dbReference type="Gene3D" id="2.60.120.260">
    <property type="entry name" value="Galactose-binding domain-like"/>
    <property type="match status" value="1"/>
</dbReference>
<dbReference type="InterPro" id="IPR008979">
    <property type="entry name" value="Galactose-bd-like_sf"/>
</dbReference>
<keyword evidence="4" id="KW-1185">Reference proteome</keyword>
<dbReference type="InterPro" id="IPR000421">
    <property type="entry name" value="FA58C"/>
</dbReference>
<name>A0ABW4Z9F0_9BACT</name>
<feature type="transmembrane region" description="Helical" evidence="1">
    <location>
        <begin position="82"/>
        <end position="101"/>
    </location>
</feature>
<keyword evidence="1" id="KW-0472">Membrane</keyword>
<evidence type="ECO:0000313" key="4">
    <source>
        <dbReference type="Proteomes" id="UP001597389"/>
    </source>
</evidence>
<dbReference type="Pfam" id="PF07635">
    <property type="entry name" value="PSCyt1"/>
    <property type="match status" value="1"/>
</dbReference>
<dbReference type="EMBL" id="JBHUJB010000021">
    <property type="protein sequence ID" value="MFD2158191.1"/>
    <property type="molecule type" value="Genomic_DNA"/>
</dbReference>
<dbReference type="Gene3D" id="3.80.10.10">
    <property type="entry name" value="Ribonuclease Inhibitor"/>
    <property type="match status" value="1"/>
</dbReference>
<dbReference type="SUPFAM" id="SSF52047">
    <property type="entry name" value="RNI-like"/>
    <property type="match status" value="1"/>
</dbReference>
<dbReference type="PROSITE" id="PS50022">
    <property type="entry name" value="FA58C_3"/>
    <property type="match status" value="1"/>
</dbReference>
<keyword evidence="1" id="KW-1133">Transmembrane helix</keyword>
<feature type="domain" description="F5/8 type C" evidence="2">
    <location>
        <begin position="477"/>
        <end position="625"/>
    </location>
</feature>
<sequence>MLKNKWFWFSALSLTSILLLSLPVFFPEPATADSLLHQWCDFLGSFHPLILHLPIGFLTLIILLEAWQLISRQAQVPMTIPLQLNAVVAVIASLFGFLWFQTGQWSGESMRNHLWQGLIFSSCAIWLPWIYQTVRSPLPYRACLFGTLVIMTSAAHIGGESVHGDPLAKAPWLVNTPPHVSTPTLTTDPVVYTDIVVPILEQKCYKCHGADKQKGALRLDSIAFMIEGGESDTALIPGDASSSPLVTTIHLPLKDDYHMPPEGKPQVTSQELAVLEWWIDSGAKENTKLSQTQIPSKLESYFASFVTPKKTPNEATQETKQPTISPEVYNQFLTKYPHTLDWTQKGASTLRFSAASIRTNYHDKDLQALSPFSSQLVELDLNGTSISNTAATNILKFPNLEKLTVAATSISDDFIETLQQHKGITTLVLHSTEISDQSVDALASMQQLKKLFLWNTNLSNTSVKKLIKSLPNCHINTGENHTSHNDQLYLGHIDLSLSSRWHNIDRTIEEHFLNPNYQGPHTYTIHTNQELRPWVMLDLGANKKITRINLNNRTDLMERANQIKVSTSIDGTHWKSVYQSTNRITSDWKIKVQQYARYIKIELNKDTPEYLHLKNIQIYVTQENH</sequence>
<dbReference type="Pfam" id="PF22633">
    <property type="entry name" value="F5_F8_type_C_2"/>
    <property type="match status" value="1"/>
</dbReference>
<dbReference type="InterPro" id="IPR011429">
    <property type="entry name" value="Cyt_c_Planctomycete-type"/>
</dbReference>
<evidence type="ECO:0000259" key="2">
    <source>
        <dbReference type="PROSITE" id="PS50022"/>
    </source>
</evidence>
<dbReference type="InterPro" id="IPR032675">
    <property type="entry name" value="LRR_dom_sf"/>
</dbReference>
<dbReference type="PANTHER" id="PTHR35889:SF3">
    <property type="entry name" value="F-BOX DOMAIN-CONTAINING PROTEIN"/>
    <property type="match status" value="1"/>
</dbReference>
<evidence type="ECO:0000256" key="1">
    <source>
        <dbReference type="SAM" id="Phobius"/>
    </source>
</evidence>
<dbReference type="SUPFAM" id="SSF49785">
    <property type="entry name" value="Galactose-binding domain-like"/>
    <property type="match status" value="1"/>
</dbReference>
<accession>A0ABW4Z9F0</accession>